<proteinExistence type="predicted"/>
<gene>
    <name evidence="1" type="ORF">DM02DRAFT_44840</name>
</gene>
<evidence type="ECO:0008006" key="3">
    <source>
        <dbReference type="Google" id="ProtNLM"/>
    </source>
</evidence>
<evidence type="ECO:0000313" key="2">
    <source>
        <dbReference type="Proteomes" id="UP000244855"/>
    </source>
</evidence>
<keyword evidence="2" id="KW-1185">Reference proteome</keyword>
<dbReference type="InterPro" id="IPR053714">
    <property type="entry name" value="Iso_Racemase_Enz_sf"/>
</dbReference>
<reference evidence="1 2" key="1">
    <citation type="journal article" date="2018" name="Sci. Rep.">
        <title>Comparative genomics provides insights into the lifestyle and reveals functional heterogeneity of dark septate endophytic fungi.</title>
        <authorList>
            <person name="Knapp D.G."/>
            <person name="Nemeth J.B."/>
            <person name="Barry K."/>
            <person name="Hainaut M."/>
            <person name="Henrissat B."/>
            <person name="Johnson J."/>
            <person name="Kuo A."/>
            <person name="Lim J.H.P."/>
            <person name="Lipzen A."/>
            <person name="Nolan M."/>
            <person name="Ohm R.A."/>
            <person name="Tamas L."/>
            <person name="Grigoriev I.V."/>
            <person name="Spatafora J.W."/>
            <person name="Nagy L.G."/>
            <person name="Kovacs G.M."/>
        </authorList>
    </citation>
    <scope>NUCLEOTIDE SEQUENCE [LARGE SCALE GENOMIC DNA]</scope>
    <source>
        <strain evidence="1 2">DSE2036</strain>
    </source>
</reference>
<dbReference type="OrthoDB" id="412093at2759"/>
<dbReference type="AlphaFoldDB" id="A0A2V1DL14"/>
<evidence type="ECO:0000313" key="1">
    <source>
        <dbReference type="EMBL" id="PVH98531.1"/>
    </source>
</evidence>
<dbReference type="Proteomes" id="UP000244855">
    <property type="component" value="Unassembled WGS sequence"/>
</dbReference>
<protein>
    <recommendedName>
        <fullName evidence="3">Aspartate/glutamate racemase family protein</fullName>
    </recommendedName>
</protein>
<sequence length="244" mass="26353">MQSHASPPLGFLAVQVDIHRPPGDPFNPQTWPFPLLHELIPGSPESQIVSKDPYPPSFLDSAVAAGKKLAERGARGIITSCGFLVLAQKELASRIGIPVATSALIQIPSILAILPPGKVVGVLTYDAERLGAAHLQAVDVDPERIRIRGMSVHGHLRAVIQKGVTYDEVLMGKEMVDGAVALVDECRARGEEIGALVLECTQMPPYAEAIQKRVQVPVYDVYSMGLWFYSGLVRQNPAAWTSFG</sequence>
<accession>A0A2V1DL14</accession>
<dbReference type="Gene3D" id="3.40.50.12500">
    <property type="match status" value="1"/>
</dbReference>
<name>A0A2V1DL14_9PLEO</name>
<organism evidence="1 2">
    <name type="scientific">Periconia macrospinosa</name>
    <dbReference type="NCBI Taxonomy" id="97972"/>
    <lineage>
        <taxon>Eukaryota</taxon>
        <taxon>Fungi</taxon>
        <taxon>Dikarya</taxon>
        <taxon>Ascomycota</taxon>
        <taxon>Pezizomycotina</taxon>
        <taxon>Dothideomycetes</taxon>
        <taxon>Pleosporomycetidae</taxon>
        <taxon>Pleosporales</taxon>
        <taxon>Massarineae</taxon>
        <taxon>Periconiaceae</taxon>
        <taxon>Periconia</taxon>
    </lineage>
</organism>
<dbReference type="EMBL" id="KZ805411">
    <property type="protein sequence ID" value="PVH98531.1"/>
    <property type="molecule type" value="Genomic_DNA"/>
</dbReference>